<reference evidence="1 2" key="1">
    <citation type="submission" date="2014-04" db="EMBL/GenBank/DDBJ databases">
        <authorList>
            <consortium name="DOE Joint Genome Institute"/>
            <person name="Kuo A."/>
            <person name="Zuccaro A."/>
            <person name="Kohler A."/>
            <person name="Nagy L.G."/>
            <person name="Floudas D."/>
            <person name="Copeland A."/>
            <person name="Barry K.W."/>
            <person name="Cichocki N."/>
            <person name="Veneault-Fourrey C."/>
            <person name="LaButti K."/>
            <person name="Lindquist E.A."/>
            <person name="Lipzen A."/>
            <person name="Lundell T."/>
            <person name="Morin E."/>
            <person name="Murat C."/>
            <person name="Sun H."/>
            <person name="Tunlid A."/>
            <person name="Henrissat B."/>
            <person name="Grigoriev I.V."/>
            <person name="Hibbett D.S."/>
            <person name="Martin F."/>
            <person name="Nordberg H.P."/>
            <person name="Cantor M.N."/>
            <person name="Hua S.X."/>
        </authorList>
    </citation>
    <scope>NUCLEOTIDE SEQUENCE [LARGE SCALE GENOMIC DNA]</scope>
    <source>
        <strain evidence="1 2">MAFF 305830</strain>
    </source>
</reference>
<dbReference type="HOGENOM" id="CLU_2639657_0_0_1"/>
<name>A0A0C3AET8_SERVB</name>
<accession>A0A0C3AET8</accession>
<evidence type="ECO:0000313" key="2">
    <source>
        <dbReference type="Proteomes" id="UP000054097"/>
    </source>
</evidence>
<dbReference type="EMBL" id="KN824342">
    <property type="protein sequence ID" value="KIM23140.1"/>
    <property type="molecule type" value="Genomic_DNA"/>
</dbReference>
<organism evidence="1 2">
    <name type="scientific">Serendipita vermifera MAFF 305830</name>
    <dbReference type="NCBI Taxonomy" id="933852"/>
    <lineage>
        <taxon>Eukaryota</taxon>
        <taxon>Fungi</taxon>
        <taxon>Dikarya</taxon>
        <taxon>Basidiomycota</taxon>
        <taxon>Agaricomycotina</taxon>
        <taxon>Agaricomycetes</taxon>
        <taxon>Sebacinales</taxon>
        <taxon>Serendipitaceae</taxon>
        <taxon>Serendipita</taxon>
    </lineage>
</organism>
<reference evidence="2" key="2">
    <citation type="submission" date="2015-01" db="EMBL/GenBank/DDBJ databases">
        <title>Evolutionary Origins and Diversification of the Mycorrhizal Mutualists.</title>
        <authorList>
            <consortium name="DOE Joint Genome Institute"/>
            <consortium name="Mycorrhizal Genomics Consortium"/>
            <person name="Kohler A."/>
            <person name="Kuo A."/>
            <person name="Nagy L.G."/>
            <person name="Floudas D."/>
            <person name="Copeland A."/>
            <person name="Barry K.W."/>
            <person name="Cichocki N."/>
            <person name="Veneault-Fourrey C."/>
            <person name="LaButti K."/>
            <person name="Lindquist E.A."/>
            <person name="Lipzen A."/>
            <person name="Lundell T."/>
            <person name="Morin E."/>
            <person name="Murat C."/>
            <person name="Riley R."/>
            <person name="Ohm R."/>
            <person name="Sun H."/>
            <person name="Tunlid A."/>
            <person name="Henrissat B."/>
            <person name="Grigoriev I.V."/>
            <person name="Hibbett D.S."/>
            <person name="Martin F."/>
        </authorList>
    </citation>
    <scope>NUCLEOTIDE SEQUENCE [LARGE SCALE GENOMIC DNA]</scope>
    <source>
        <strain evidence="2">MAFF 305830</strain>
    </source>
</reference>
<gene>
    <name evidence="1" type="ORF">M408DRAFT_77961</name>
</gene>
<dbReference type="OrthoDB" id="3200967at2759"/>
<evidence type="ECO:0000313" key="1">
    <source>
        <dbReference type="EMBL" id="KIM23140.1"/>
    </source>
</evidence>
<dbReference type="AlphaFoldDB" id="A0A0C3AET8"/>
<dbReference type="STRING" id="933852.A0A0C3AET8"/>
<sequence length="77" mass="8437">MVSLHYIHLSTVIENTNRHTVLENLALTVCECQPAPDQLLAQGLFPCSPLRPSVAADTNLLELIITSFLYLTLNSTG</sequence>
<keyword evidence="2" id="KW-1185">Reference proteome</keyword>
<proteinExistence type="predicted"/>
<dbReference type="Proteomes" id="UP000054097">
    <property type="component" value="Unassembled WGS sequence"/>
</dbReference>
<protein>
    <submittedName>
        <fullName evidence="1">Uncharacterized protein</fullName>
    </submittedName>
</protein>